<keyword evidence="2" id="KW-1185">Reference proteome</keyword>
<evidence type="ECO:0000313" key="1">
    <source>
        <dbReference type="EMBL" id="MBB3980247.1"/>
    </source>
</evidence>
<gene>
    <name evidence="1" type="ORF">GGQ64_005500</name>
</gene>
<dbReference type="Proteomes" id="UP000574761">
    <property type="component" value="Unassembled WGS sequence"/>
</dbReference>
<proteinExistence type="predicted"/>
<name>A0A7W6DGL7_9HYPH</name>
<sequence>MAAQPSHVGKDRHAVVFRDISDLCHLGIELGKHLRKDVSKSRVIGVVAQFERVLLAIKQLPLRWLVATMSAKLAERVQR</sequence>
<reference evidence="1 2" key="1">
    <citation type="submission" date="2020-08" db="EMBL/GenBank/DDBJ databases">
        <title>Genomic Encyclopedia of Type Strains, Phase IV (KMG-IV): sequencing the most valuable type-strain genomes for metagenomic binning, comparative biology and taxonomic classification.</title>
        <authorList>
            <person name="Goeker M."/>
        </authorList>
    </citation>
    <scope>NUCLEOTIDE SEQUENCE [LARGE SCALE GENOMIC DNA]</scope>
    <source>
        <strain evidence="1 2">DSM 100211</strain>
    </source>
</reference>
<comment type="caution">
    <text evidence="1">The sequence shown here is derived from an EMBL/GenBank/DDBJ whole genome shotgun (WGS) entry which is preliminary data.</text>
</comment>
<dbReference type="AlphaFoldDB" id="A0A7W6DGL7"/>
<dbReference type="RefSeq" id="WP_183808389.1">
    <property type="nucleotide sequence ID" value="NZ_JACIEE010000018.1"/>
</dbReference>
<organism evidence="1 2">
    <name type="scientific">Mycoplana azooxidifex</name>
    <dbReference type="NCBI Taxonomy" id="1636188"/>
    <lineage>
        <taxon>Bacteria</taxon>
        <taxon>Pseudomonadati</taxon>
        <taxon>Pseudomonadota</taxon>
        <taxon>Alphaproteobacteria</taxon>
        <taxon>Hyphomicrobiales</taxon>
        <taxon>Rhizobiaceae</taxon>
        <taxon>Mycoplana</taxon>
    </lineage>
</organism>
<dbReference type="EMBL" id="JACIEE010000018">
    <property type="protein sequence ID" value="MBB3980247.1"/>
    <property type="molecule type" value="Genomic_DNA"/>
</dbReference>
<evidence type="ECO:0000313" key="2">
    <source>
        <dbReference type="Proteomes" id="UP000574761"/>
    </source>
</evidence>
<accession>A0A7W6DGL7</accession>
<protein>
    <submittedName>
        <fullName evidence="1">Uncharacterized protein</fullName>
    </submittedName>
</protein>